<dbReference type="HAMAP" id="MF_01815">
    <property type="entry name" value="FabH"/>
    <property type="match status" value="1"/>
</dbReference>
<dbReference type="GO" id="GO:0033818">
    <property type="term" value="F:beta-ketoacyl-acyl-carrier-protein synthase III activity"/>
    <property type="evidence" value="ECO:0007669"/>
    <property type="project" value="UniProtKB-UniRule"/>
</dbReference>
<comment type="catalytic activity">
    <reaction evidence="9">
        <text>malonyl-[ACP] + acetyl-CoA + H(+) = 3-oxobutanoyl-[ACP] + CO2 + CoA</text>
        <dbReference type="Rhea" id="RHEA:12080"/>
        <dbReference type="Rhea" id="RHEA-COMP:9623"/>
        <dbReference type="Rhea" id="RHEA-COMP:9625"/>
        <dbReference type="ChEBI" id="CHEBI:15378"/>
        <dbReference type="ChEBI" id="CHEBI:16526"/>
        <dbReference type="ChEBI" id="CHEBI:57287"/>
        <dbReference type="ChEBI" id="CHEBI:57288"/>
        <dbReference type="ChEBI" id="CHEBI:78449"/>
        <dbReference type="ChEBI" id="CHEBI:78450"/>
        <dbReference type="EC" id="2.3.1.180"/>
    </reaction>
</comment>
<dbReference type="EMBL" id="SMRU01000014">
    <property type="protein sequence ID" value="TDF94923.1"/>
    <property type="molecule type" value="Genomic_DNA"/>
</dbReference>
<keyword evidence="4 9" id="KW-0808">Transferase</keyword>
<keyword evidence="9" id="KW-0511">Multifunctional enzyme</keyword>
<dbReference type="GO" id="GO:0004315">
    <property type="term" value="F:3-oxoacyl-[acyl-carrier-protein] synthase activity"/>
    <property type="evidence" value="ECO:0007669"/>
    <property type="project" value="InterPro"/>
</dbReference>
<dbReference type="EC" id="2.3.1.180" evidence="9"/>
<accession>A0A4R5KHM5</accession>
<keyword evidence="6 9" id="KW-0443">Lipid metabolism</keyword>
<comment type="function">
    <text evidence="9">Catalyzes the condensation reaction of fatty acid synthesis by the addition to an acyl acceptor of two carbons from malonyl-ACP. Catalyzes the first condensation reaction which initiates fatty acid synthesis and may therefore play a role in governing the total rate of fatty acid production. Possesses both acetoacetyl-ACP synthase and acetyl transacylase activities. Its substrate specificity determines the biosynthesis of branched-chain and/or straight-chain of fatty acids.</text>
</comment>
<evidence type="ECO:0000313" key="12">
    <source>
        <dbReference type="EMBL" id="TDF94923.1"/>
    </source>
</evidence>
<proteinExistence type="inferred from homology"/>
<dbReference type="GO" id="GO:0006633">
    <property type="term" value="P:fatty acid biosynthetic process"/>
    <property type="evidence" value="ECO:0007669"/>
    <property type="project" value="UniProtKB-UniRule"/>
</dbReference>
<dbReference type="InterPro" id="IPR016039">
    <property type="entry name" value="Thiolase-like"/>
</dbReference>
<evidence type="ECO:0000256" key="9">
    <source>
        <dbReference type="HAMAP-Rule" id="MF_01815"/>
    </source>
</evidence>
<keyword evidence="8 9" id="KW-0012">Acyltransferase</keyword>
<dbReference type="UniPathway" id="UPA00094"/>
<evidence type="ECO:0000256" key="3">
    <source>
        <dbReference type="ARBA" id="ARBA00022516"/>
    </source>
</evidence>
<dbReference type="GO" id="GO:0044550">
    <property type="term" value="P:secondary metabolite biosynthetic process"/>
    <property type="evidence" value="ECO:0007669"/>
    <property type="project" value="TreeGrafter"/>
</dbReference>
<evidence type="ECO:0000313" key="13">
    <source>
        <dbReference type="Proteomes" id="UP000295511"/>
    </source>
</evidence>
<evidence type="ECO:0000259" key="10">
    <source>
        <dbReference type="Pfam" id="PF08541"/>
    </source>
</evidence>
<dbReference type="NCBIfam" id="TIGR00747">
    <property type="entry name" value="fabH"/>
    <property type="match status" value="1"/>
</dbReference>
<evidence type="ECO:0000256" key="4">
    <source>
        <dbReference type="ARBA" id="ARBA00022679"/>
    </source>
</evidence>
<dbReference type="RefSeq" id="WP_133204644.1">
    <property type="nucleotide sequence ID" value="NZ_SMRU01000014.1"/>
</dbReference>
<comment type="domain">
    <text evidence="9">The last Arg residue of the ACP-binding site is essential for the weak association between ACP/AcpP and FabH.</text>
</comment>
<evidence type="ECO:0000256" key="5">
    <source>
        <dbReference type="ARBA" id="ARBA00022832"/>
    </source>
</evidence>
<evidence type="ECO:0000256" key="1">
    <source>
        <dbReference type="ARBA" id="ARBA00008642"/>
    </source>
</evidence>
<sequence length="325" mass="33540">MTAPIHTRPSRAAGGSRLLGVGSYQPSRTLDNEELSRLVETSDEWIRTRVGIRERRIADTETVADMAIRAGQDALGHAGISAGDLDLIVVATTTAQDRSPSTAGRVSAALGANSPAVFDLNAACSGFTHALAVADQAIRSGAATTALVIGAEKLSDFTDWTDRTTCVLVGDGAGALVLTASSTSGVGPVHWGSVPALSSAVRIEEPGMRFQQEGMSVFRWAISEAAKHALAACEVAGVRPEELAGFVPHQANLRIIEPLAKQLGIPAEITACDVVTSGNTSSASIPIALAKLIRNGDLPPNAPVLLFGFGGGFAYAGQVIHTPAT</sequence>
<dbReference type="SUPFAM" id="SSF53901">
    <property type="entry name" value="Thiolase-like"/>
    <property type="match status" value="1"/>
</dbReference>
<keyword evidence="13" id="KW-1185">Reference proteome</keyword>
<gene>
    <name evidence="9" type="primary">fabH</name>
    <name evidence="12" type="ORF">E1809_12930</name>
</gene>
<evidence type="ECO:0000256" key="6">
    <source>
        <dbReference type="ARBA" id="ARBA00023098"/>
    </source>
</evidence>
<keyword evidence="5 9" id="KW-0276">Fatty acid metabolism</keyword>
<dbReference type="InterPro" id="IPR013747">
    <property type="entry name" value="ACP_syn_III_C"/>
</dbReference>
<feature type="active site" evidence="9">
    <location>
        <position position="249"/>
    </location>
</feature>
<dbReference type="GO" id="GO:0005737">
    <property type="term" value="C:cytoplasm"/>
    <property type="evidence" value="ECO:0007669"/>
    <property type="project" value="UniProtKB-SubCell"/>
</dbReference>
<dbReference type="Pfam" id="PF08541">
    <property type="entry name" value="ACP_syn_III_C"/>
    <property type="match status" value="1"/>
</dbReference>
<dbReference type="InterPro" id="IPR004655">
    <property type="entry name" value="FabH"/>
</dbReference>
<dbReference type="PANTHER" id="PTHR34069:SF2">
    <property type="entry name" value="BETA-KETOACYL-[ACYL-CARRIER-PROTEIN] SYNTHASE III"/>
    <property type="match status" value="1"/>
</dbReference>
<keyword evidence="2 9" id="KW-0963">Cytoplasm</keyword>
<comment type="subunit">
    <text evidence="9">Homodimer.</text>
</comment>
<dbReference type="CDD" id="cd00830">
    <property type="entry name" value="KAS_III"/>
    <property type="match status" value="1"/>
</dbReference>
<protein>
    <recommendedName>
        <fullName evidence="9">Beta-ketoacyl-[acyl-carrier-protein] synthase III</fullName>
        <shortName evidence="9">Beta-ketoacyl-ACP synthase III</shortName>
        <shortName evidence="9">KAS III</shortName>
        <ecNumber evidence="9">2.3.1.180</ecNumber>
    </recommendedName>
    <alternativeName>
        <fullName evidence="9">3-oxoacyl-[acyl-carrier-protein] synthase 3</fullName>
    </alternativeName>
    <alternativeName>
        <fullName evidence="9">3-oxoacyl-[acyl-carrier-protein] synthase III</fullName>
    </alternativeName>
</protein>
<dbReference type="Pfam" id="PF08545">
    <property type="entry name" value="ACP_syn_III"/>
    <property type="match status" value="1"/>
</dbReference>
<comment type="subcellular location">
    <subcellularLocation>
        <location evidence="9">Cytoplasm</location>
    </subcellularLocation>
</comment>
<evidence type="ECO:0000256" key="2">
    <source>
        <dbReference type="ARBA" id="ARBA00022490"/>
    </source>
</evidence>
<feature type="domain" description="Beta-ketoacyl-[acyl-carrier-protein] synthase III N-terminal" evidence="11">
    <location>
        <begin position="118"/>
        <end position="193"/>
    </location>
</feature>
<evidence type="ECO:0000256" key="8">
    <source>
        <dbReference type="ARBA" id="ARBA00023315"/>
    </source>
</evidence>
<dbReference type="AlphaFoldDB" id="A0A4R5KHM5"/>
<feature type="active site" evidence="9">
    <location>
        <position position="124"/>
    </location>
</feature>
<dbReference type="NCBIfam" id="NF006829">
    <property type="entry name" value="PRK09352.1"/>
    <property type="match status" value="1"/>
</dbReference>
<comment type="caution">
    <text evidence="12">The sequence shown here is derived from an EMBL/GenBank/DDBJ whole genome shotgun (WGS) entry which is preliminary data.</text>
</comment>
<feature type="active site" evidence="9">
    <location>
        <position position="279"/>
    </location>
</feature>
<comment type="pathway">
    <text evidence="9">Lipid metabolism; fatty acid biosynthesis.</text>
</comment>
<reference evidence="12 13" key="1">
    <citation type="submission" date="2019-03" db="EMBL/GenBank/DDBJ databases">
        <title>Whole genome sequence of Arthrobacter sp JH1-1.</title>
        <authorList>
            <person name="Trinh H.N."/>
        </authorList>
    </citation>
    <scope>NUCLEOTIDE SEQUENCE [LARGE SCALE GENOMIC DNA]</scope>
    <source>
        <strain evidence="12 13">JH1-1</strain>
    </source>
</reference>
<evidence type="ECO:0000256" key="7">
    <source>
        <dbReference type="ARBA" id="ARBA00023160"/>
    </source>
</evidence>
<dbReference type="InterPro" id="IPR013751">
    <property type="entry name" value="ACP_syn_III_N"/>
</dbReference>
<dbReference type="OrthoDB" id="9815506at2"/>
<dbReference type="Gene3D" id="3.40.47.10">
    <property type="match status" value="1"/>
</dbReference>
<organism evidence="12 13">
    <name type="scientific">Arthrobacter terricola</name>
    <dbReference type="NCBI Taxonomy" id="2547396"/>
    <lineage>
        <taxon>Bacteria</taxon>
        <taxon>Bacillati</taxon>
        <taxon>Actinomycetota</taxon>
        <taxon>Actinomycetes</taxon>
        <taxon>Micrococcales</taxon>
        <taxon>Micrococcaceae</taxon>
        <taxon>Arthrobacter</taxon>
    </lineage>
</organism>
<feature type="region of interest" description="ACP-binding" evidence="9">
    <location>
        <begin position="250"/>
        <end position="254"/>
    </location>
</feature>
<dbReference type="PANTHER" id="PTHR34069">
    <property type="entry name" value="3-OXOACYL-[ACYL-CARRIER-PROTEIN] SYNTHASE 3"/>
    <property type="match status" value="1"/>
</dbReference>
<name>A0A4R5KHM5_9MICC</name>
<evidence type="ECO:0000259" key="11">
    <source>
        <dbReference type="Pfam" id="PF08545"/>
    </source>
</evidence>
<dbReference type="Proteomes" id="UP000295511">
    <property type="component" value="Unassembled WGS sequence"/>
</dbReference>
<feature type="domain" description="Beta-ketoacyl-[acyl-carrier-protein] synthase III C-terminal" evidence="10">
    <location>
        <begin position="233"/>
        <end position="320"/>
    </location>
</feature>
<comment type="similarity">
    <text evidence="1 9">Belongs to the thiolase-like superfamily. FabH family.</text>
</comment>
<keyword evidence="7 9" id="KW-0275">Fatty acid biosynthesis</keyword>
<keyword evidence="3 9" id="KW-0444">Lipid biosynthesis</keyword>